<gene>
    <name evidence="3" type="ORF">PZA18_05265</name>
</gene>
<dbReference type="PANTHER" id="PTHR39426">
    <property type="entry name" value="HOMOLOGY TO DEATH-ON-CURING PROTEIN OF PHAGE P1"/>
    <property type="match status" value="1"/>
</dbReference>
<evidence type="ECO:0000313" key="3">
    <source>
        <dbReference type="EMBL" id="MDK2123455.1"/>
    </source>
</evidence>
<dbReference type="InterPro" id="IPR003812">
    <property type="entry name" value="Fido"/>
</dbReference>
<accession>A0ABT7DTQ3</accession>
<proteinExistence type="predicted"/>
<name>A0ABT7DTQ3_9NEIS</name>
<dbReference type="InterPro" id="IPR053737">
    <property type="entry name" value="Type_II_TA_Toxin"/>
</dbReference>
<evidence type="ECO:0000256" key="1">
    <source>
        <dbReference type="SAM" id="MobiDB-lite"/>
    </source>
</evidence>
<protein>
    <recommendedName>
        <fullName evidence="2">Fido domain-containing protein</fullName>
    </recommendedName>
</protein>
<dbReference type="RefSeq" id="WP_284099746.1">
    <property type="nucleotide sequence ID" value="NZ_JARRAF010000004.1"/>
</dbReference>
<dbReference type="Gene3D" id="1.20.120.1870">
    <property type="entry name" value="Fic/DOC protein, Fido domain"/>
    <property type="match status" value="1"/>
</dbReference>
<dbReference type="PROSITE" id="PS51459">
    <property type="entry name" value="FIDO"/>
    <property type="match status" value="1"/>
</dbReference>
<evidence type="ECO:0000313" key="4">
    <source>
        <dbReference type="Proteomes" id="UP001172778"/>
    </source>
</evidence>
<sequence length="153" mass="16451">MPEVRLLSLPALLTIHHEQIAVFGGQHGVRNQSALEAALNAAGDCWLVSSDLYQTAAEYCVALVRADGFHDGNVRTAADCALTYLRLNGQTLSLINAQLYTLIMEVALGDLDRSGLAEHLRHHARPIDTPPADSGKRDSRSGNRLPAQCANGP</sequence>
<dbReference type="InterPro" id="IPR006440">
    <property type="entry name" value="Doc"/>
</dbReference>
<comment type="caution">
    <text evidence="3">The sequence shown here is derived from an EMBL/GenBank/DDBJ whole genome shotgun (WGS) entry which is preliminary data.</text>
</comment>
<reference evidence="3" key="1">
    <citation type="submission" date="2023-03" db="EMBL/GenBank/DDBJ databases">
        <title>Chitinimonas shenzhenensis gen. nov., sp. nov., a novel member of family Burkholderiaceae isolated from activated sludge collected in Shen Zhen, China.</title>
        <authorList>
            <person name="Wang X."/>
        </authorList>
    </citation>
    <scope>NUCLEOTIDE SEQUENCE</scope>
    <source>
        <strain evidence="3">DQS-5</strain>
    </source>
</reference>
<dbReference type="Proteomes" id="UP001172778">
    <property type="component" value="Unassembled WGS sequence"/>
</dbReference>
<evidence type="ECO:0000259" key="2">
    <source>
        <dbReference type="PROSITE" id="PS51459"/>
    </source>
</evidence>
<keyword evidence="4" id="KW-1185">Reference proteome</keyword>
<dbReference type="PANTHER" id="PTHR39426:SF1">
    <property type="entry name" value="HOMOLOGY TO DEATH-ON-CURING PROTEIN OF PHAGE P1"/>
    <property type="match status" value="1"/>
</dbReference>
<feature type="region of interest" description="Disordered" evidence="1">
    <location>
        <begin position="122"/>
        <end position="153"/>
    </location>
</feature>
<dbReference type="EMBL" id="JARRAF010000004">
    <property type="protein sequence ID" value="MDK2123455.1"/>
    <property type="molecule type" value="Genomic_DNA"/>
</dbReference>
<organism evidence="3 4">
    <name type="scientific">Parachitinimonas caeni</name>
    <dbReference type="NCBI Taxonomy" id="3031301"/>
    <lineage>
        <taxon>Bacteria</taxon>
        <taxon>Pseudomonadati</taxon>
        <taxon>Pseudomonadota</taxon>
        <taxon>Betaproteobacteria</taxon>
        <taxon>Neisseriales</taxon>
        <taxon>Chitinibacteraceae</taxon>
        <taxon>Parachitinimonas</taxon>
    </lineage>
</organism>
<feature type="domain" description="Fido" evidence="2">
    <location>
        <begin position="7"/>
        <end position="122"/>
    </location>
</feature>